<dbReference type="PANTHER" id="PTHR13832">
    <property type="entry name" value="PROTEIN PHOSPHATASE 2C"/>
    <property type="match status" value="1"/>
</dbReference>
<dbReference type="GO" id="GO:0005739">
    <property type="term" value="C:mitochondrion"/>
    <property type="evidence" value="ECO:0007669"/>
    <property type="project" value="TreeGrafter"/>
</dbReference>
<dbReference type="PROSITE" id="PS51746">
    <property type="entry name" value="PPM_2"/>
    <property type="match status" value="1"/>
</dbReference>
<protein>
    <recommendedName>
        <fullName evidence="1">PPM-type phosphatase domain-containing protein</fullName>
    </recommendedName>
</protein>
<dbReference type="Proteomes" id="UP000664203">
    <property type="component" value="Unassembled WGS sequence"/>
</dbReference>
<evidence type="ECO:0000259" key="1">
    <source>
        <dbReference type="PROSITE" id="PS51746"/>
    </source>
</evidence>
<keyword evidence="3" id="KW-1185">Reference proteome</keyword>
<accession>A0A8H3HXW5</accession>
<dbReference type="CDD" id="cd00143">
    <property type="entry name" value="PP2Cc"/>
    <property type="match status" value="1"/>
</dbReference>
<comment type="caution">
    <text evidence="2">The sequence shown here is derived from an EMBL/GenBank/DDBJ whole genome shotgun (WGS) entry which is preliminary data.</text>
</comment>
<dbReference type="GO" id="GO:0004741">
    <property type="term" value="F:[pyruvate dehydrogenase (acetyl-transferring)]-phosphatase activity"/>
    <property type="evidence" value="ECO:0007669"/>
    <property type="project" value="TreeGrafter"/>
</dbReference>
<feature type="domain" description="PPM-type phosphatase" evidence="1">
    <location>
        <begin position="1"/>
        <end position="334"/>
    </location>
</feature>
<dbReference type="SMART" id="SM00332">
    <property type="entry name" value="PP2Cc"/>
    <property type="match status" value="1"/>
</dbReference>
<sequence>MRKIFKFEFEIRKADTPSGWETAAALREYLFPYIAYELEAISSTGAPSDATSQDIDQAIKKAFLKLDKEIMEQGATAITGPSFLNEAMSQIGPAYSGSCALVSYYHSESQLLKVACTGDSRAVLGRRNSAGKWEAKALSRDQTGYNKDEVARLQKEHPDEPELVKGGRVLGLAVSRAFGDGRWKWSRQVQEEAQRRFFGPQLREHFVSPPYLTALPIVTTTKIEPENGDFLIMASDGLWDHLTSEQAVDLVGRWLTTHDVTKENPAPDLAQAANSTPVHEILNRQNPNPNMAYTDIQAADEKQFVVKDDNAATHLTRNALGGGNEDMLCGLLTISPPYSRNVR</sequence>
<name>A0A8H3HXW5_9LECA</name>
<reference evidence="2" key="1">
    <citation type="submission" date="2021-03" db="EMBL/GenBank/DDBJ databases">
        <authorList>
            <person name="Tagirdzhanova G."/>
        </authorList>
    </citation>
    <scope>NUCLEOTIDE SEQUENCE</scope>
</reference>
<dbReference type="InterPro" id="IPR036457">
    <property type="entry name" value="PPM-type-like_dom_sf"/>
</dbReference>
<dbReference type="InterPro" id="IPR001932">
    <property type="entry name" value="PPM-type_phosphatase-like_dom"/>
</dbReference>
<evidence type="ECO:0000313" key="3">
    <source>
        <dbReference type="Proteomes" id="UP000664203"/>
    </source>
</evidence>
<dbReference type="SUPFAM" id="SSF81606">
    <property type="entry name" value="PP2C-like"/>
    <property type="match status" value="1"/>
</dbReference>
<organism evidence="2 3">
    <name type="scientific">Alectoria fallacina</name>
    <dbReference type="NCBI Taxonomy" id="1903189"/>
    <lineage>
        <taxon>Eukaryota</taxon>
        <taxon>Fungi</taxon>
        <taxon>Dikarya</taxon>
        <taxon>Ascomycota</taxon>
        <taxon>Pezizomycotina</taxon>
        <taxon>Lecanoromycetes</taxon>
        <taxon>OSLEUM clade</taxon>
        <taxon>Lecanoromycetidae</taxon>
        <taxon>Lecanorales</taxon>
        <taxon>Lecanorineae</taxon>
        <taxon>Parmeliaceae</taxon>
        <taxon>Alectoria</taxon>
    </lineage>
</organism>
<dbReference type="Gene3D" id="3.60.40.10">
    <property type="entry name" value="PPM-type phosphatase domain"/>
    <property type="match status" value="1"/>
</dbReference>
<dbReference type="PANTHER" id="PTHR13832:SF792">
    <property type="entry name" value="GM14286P"/>
    <property type="match status" value="1"/>
</dbReference>
<dbReference type="InterPro" id="IPR015655">
    <property type="entry name" value="PP2C"/>
</dbReference>
<proteinExistence type="predicted"/>
<dbReference type="AlphaFoldDB" id="A0A8H3HXW5"/>
<gene>
    <name evidence="2" type="ORF">ALECFALPRED_003034</name>
</gene>
<evidence type="ECO:0000313" key="2">
    <source>
        <dbReference type="EMBL" id="CAF9906982.1"/>
    </source>
</evidence>
<dbReference type="OrthoDB" id="420076at2759"/>
<dbReference type="EMBL" id="CAJPDR010000020">
    <property type="protein sequence ID" value="CAF9906982.1"/>
    <property type="molecule type" value="Genomic_DNA"/>
</dbReference>
<dbReference type="Pfam" id="PF00481">
    <property type="entry name" value="PP2C"/>
    <property type="match status" value="1"/>
</dbReference>